<dbReference type="EMBL" id="CAFBMK010000284">
    <property type="protein sequence ID" value="CAB4945416.1"/>
    <property type="molecule type" value="Genomic_DNA"/>
</dbReference>
<reference evidence="1" key="1">
    <citation type="submission" date="2020-05" db="EMBL/GenBank/DDBJ databases">
        <authorList>
            <person name="Chiriac C."/>
            <person name="Salcher M."/>
            <person name="Ghai R."/>
            <person name="Kavagutti S V."/>
        </authorList>
    </citation>
    <scope>NUCLEOTIDE SEQUENCE</scope>
</reference>
<dbReference type="InterPro" id="IPR000600">
    <property type="entry name" value="ROK"/>
</dbReference>
<dbReference type="AlphaFoldDB" id="A0A6J7JPS2"/>
<protein>
    <submittedName>
        <fullName evidence="1">Unannotated protein</fullName>
    </submittedName>
</protein>
<proteinExistence type="predicted"/>
<dbReference type="PANTHER" id="PTHR18964">
    <property type="entry name" value="ROK (REPRESSOR, ORF, KINASE) FAMILY"/>
    <property type="match status" value="1"/>
</dbReference>
<dbReference type="SUPFAM" id="SSF53067">
    <property type="entry name" value="Actin-like ATPase domain"/>
    <property type="match status" value="1"/>
</dbReference>
<dbReference type="Gene3D" id="3.30.420.40">
    <property type="match status" value="2"/>
</dbReference>
<name>A0A6J7JPS2_9ZZZZ</name>
<dbReference type="PANTHER" id="PTHR18964:SF173">
    <property type="entry name" value="GLUCOKINASE"/>
    <property type="match status" value="1"/>
</dbReference>
<organism evidence="1">
    <name type="scientific">freshwater metagenome</name>
    <dbReference type="NCBI Taxonomy" id="449393"/>
    <lineage>
        <taxon>unclassified sequences</taxon>
        <taxon>metagenomes</taxon>
        <taxon>ecological metagenomes</taxon>
    </lineage>
</organism>
<accession>A0A6J7JPS2</accession>
<gene>
    <name evidence="1" type="ORF">UFOPK3564_03191</name>
</gene>
<sequence length="306" mass="30993">MDRTARTAGVDVGGTKVAVGLLDGTTLTPQGLEPTEVHDPEALLAQITRLVGALGPVEAVGIGVPSVVRISDGRVVSSANIDAFRDVALRDELASRLGVPVHVDNDANLAALSEAWGEDLELLHSSLVCVTVGTGIGGGAVVGGRPLHGARTSAFELGHLTVGADLTHGAPPAGDAPLPGSLEHWASGRALDRLARERGFDGGPALTDAAEAGDDRAVDALRILGERLGVGIAAVITLLEPEVVVVGGGVSRAGELLVGPAREAARRLLLPGLGTDTEIRVAQHGPQAGLRGAALLARLEESPTDA</sequence>
<evidence type="ECO:0000313" key="1">
    <source>
        <dbReference type="EMBL" id="CAB4945416.1"/>
    </source>
</evidence>
<dbReference type="Pfam" id="PF00480">
    <property type="entry name" value="ROK"/>
    <property type="match status" value="1"/>
</dbReference>
<dbReference type="InterPro" id="IPR043129">
    <property type="entry name" value="ATPase_NBD"/>
</dbReference>